<dbReference type="PANTHER" id="PTHR43065:SF47">
    <property type="match status" value="1"/>
</dbReference>
<dbReference type="Gene3D" id="3.30.450.20">
    <property type="entry name" value="PAS domain"/>
    <property type="match status" value="1"/>
</dbReference>
<gene>
    <name evidence="4" type="ORF">O0S08_46200</name>
</gene>
<dbReference type="InterPro" id="IPR035965">
    <property type="entry name" value="PAS-like_dom_sf"/>
</dbReference>
<dbReference type="InterPro" id="IPR036890">
    <property type="entry name" value="HATPase_C_sf"/>
</dbReference>
<sequence>MTPPDTPRFSPRVAPAPVIPHLGRLELDPRLVVRSFDAGFAAIAGERADEVLGRPLDALFSVRDRRGILRFDELISHSNADHIDLHIDLRLGGRDVLARLLLSRTEVGWLAFIEDLGGAGNLVHELAQSRELWREVVHQSAEGVAVLGGDGKLLEYNPAFFRLLDLRSTRNIALSEEAVRGAALVDLLIDDSLAPLRDRLAGRPGLGRELQHRGRWLEFAARPLALPRQRFAGVWLSLRDITERRRAERLRAALDAAREELLRKEKLAALGGLVDGIAHEIGNPLGVAVTAASLAQDQLRELQASFEAGILRQRDMRHHLQQALTAAEMALANLRRAATLVAGVKQIAVDSSEQVRQDMSVGTFVGAVVASLSPLTACTPHRVCVDVRADPVVSGFPAALGQIVTSLVHNALTHAFPAGRPGRIVVWVDQVAGDLIELGCRDDGIGMTPAVLPRIYEPFFTTARDHGSGLGLYIVHNLVTDLLRGTIAARAAPERGTTVIVRFPARPGDP</sequence>
<organism evidence="4 5">
    <name type="scientific">Nannocystis punicea</name>
    <dbReference type="NCBI Taxonomy" id="2995304"/>
    <lineage>
        <taxon>Bacteria</taxon>
        <taxon>Pseudomonadati</taxon>
        <taxon>Myxococcota</taxon>
        <taxon>Polyangia</taxon>
        <taxon>Nannocystales</taxon>
        <taxon>Nannocystaceae</taxon>
        <taxon>Nannocystis</taxon>
    </lineage>
</organism>
<dbReference type="SUPFAM" id="SSF55785">
    <property type="entry name" value="PYP-like sensor domain (PAS domain)"/>
    <property type="match status" value="1"/>
</dbReference>
<feature type="domain" description="Histidine kinase" evidence="3">
    <location>
        <begin position="276"/>
        <end position="507"/>
    </location>
</feature>
<name>A0ABY7H2U9_9BACT</name>
<keyword evidence="5" id="KW-1185">Reference proteome</keyword>
<dbReference type="InterPro" id="IPR013656">
    <property type="entry name" value="PAS_4"/>
</dbReference>
<accession>A0ABY7H2U9</accession>
<dbReference type="PROSITE" id="PS50109">
    <property type="entry name" value="HIS_KIN"/>
    <property type="match status" value="1"/>
</dbReference>
<dbReference type="Gene3D" id="3.30.565.10">
    <property type="entry name" value="Histidine kinase-like ATPase, C-terminal domain"/>
    <property type="match status" value="1"/>
</dbReference>
<dbReference type="RefSeq" id="WP_269035920.1">
    <property type="nucleotide sequence ID" value="NZ_CP114040.1"/>
</dbReference>
<dbReference type="InterPro" id="IPR000014">
    <property type="entry name" value="PAS"/>
</dbReference>
<dbReference type="Pfam" id="PF02518">
    <property type="entry name" value="HATPase_c"/>
    <property type="match status" value="1"/>
</dbReference>
<dbReference type="SMART" id="SM00387">
    <property type="entry name" value="HATPase_c"/>
    <property type="match status" value="1"/>
</dbReference>
<dbReference type="Pfam" id="PF08448">
    <property type="entry name" value="PAS_4"/>
    <property type="match status" value="1"/>
</dbReference>
<dbReference type="EC" id="2.7.13.3" evidence="2"/>
<keyword evidence="4" id="KW-0547">Nucleotide-binding</keyword>
<comment type="catalytic activity">
    <reaction evidence="1">
        <text>ATP + protein L-histidine = ADP + protein N-phospho-L-histidine.</text>
        <dbReference type="EC" id="2.7.13.3"/>
    </reaction>
</comment>
<dbReference type="InterPro" id="IPR005467">
    <property type="entry name" value="His_kinase_dom"/>
</dbReference>
<dbReference type="Gene3D" id="1.10.287.130">
    <property type="match status" value="1"/>
</dbReference>
<dbReference type="GO" id="GO:0005524">
    <property type="term" value="F:ATP binding"/>
    <property type="evidence" value="ECO:0007669"/>
    <property type="project" value="UniProtKB-KW"/>
</dbReference>
<dbReference type="InterPro" id="IPR004358">
    <property type="entry name" value="Sig_transdc_His_kin-like_C"/>
</dbReference>
<dbReference type="InterPro" id="IPR003594">
    <property type="entry name" value="HATPase_dom"/>
</dbReference>
<evidence type="ECO:0000256" key="1">
    <source>
        <dbReference type="ARBA" id="ARBA00000085"/>
    </source>
</evidence>
<proteinExistence type="predicted"/>
<dbReference type="EMBL" id="CP114040">
    <property type="protein sequence ID" value="WAS93581.1"/>
    <property type="molecule type" value="Genomic_DNA"/>
</dbReference>
<evidence type="ECO:0000313" key="5">
    <source>
        <dbReference type="Proteomes" id="UP001164459"/>
    </source>
</evidence>
<dbReference type="SUPFAM" id="SSF55874">
    <property type="entry name" value="ATPase domain of HSP90 chaperone/DNA topoisomerase II/histidine kinase"/>
    <property type="match status" value="1"/>
</dbReference>
<dbReference type="NCBIfam" id="TIGR00229">
    <property type="entry name" value="sensory_box"/>
    <property type="match status" value="1"/>
</dbReference>
<dbReference type="Proteomes" id="UP001164459">
    <property type="component" value="Chromosome"/>
</dbReference>
<evidence type="ECO:0000256" key="2">
    <source>
        <dbReference type="ARBA" id="ARBA00012438"/>
    </source>
</evidence>
<dbReference type="PRINTS" id="PR00344">
    <property type="entry name" value="BCTRLSENSOR"/>
</dbReference>
<reference evidence="4" key="1">
    <citation type="submission" date="2022-11" db="EMBL/GenBank/DDBJ databases">
        <title>Minimal conservation of predation-associated metabolite biosynthetic gene clusters underscores biosynthetic potential of Myxococcota including descriptions for ten novel species: Archangium lansinium sp. nov., Myxococcus landrumus sp. nov., Nannocystis bai.</title>
        <authorList>
            <person name="Ahearne A."/>
            <person name="Stevens C."/>
            <person name="Dowd S."/>
        </authorList>
    </citation>
    <scope>NUCLEOTIDE SEQUENCE</scope>
    <source>
        <strain evidence="4">Fl3</strain>
    </source>
</reference>
<protein>
    <recommendedName>
        <fullName evidence="2">histidine kinase</fullName>
        <ecNumber evidence="2">2.7.13.3</ecNumber>
    </recommendedName>
</protein>
<dbReference type="CDD" id="cd00130">
    <property type="entry name" value="PAS"/>
    <property type="match status" value="1"/>
</dbReference>
<keyword evidence="4" id="KW-0067">ATP-binding</keyword>
<evidence type="ECO:0000313" key="4">
    <source>
        <dbReference type="EMBL" id="WAS93581.1"/>
    </source>
</evidence>
<evidence type="ECO:0000259" key="3">
    <source>
        <dbReference type="PROSITE" id="PS50109"/>
    </source>
</evidence>
<dbReference type="PANTHER" id="PTHR43065">
    <property type="entry name" value="SENSOR HISTIDINE KINASE"/>
    <property type="match status" value="1"/>
</dbReference>